<keyword evidence="2" id="KW-1133">Transmembrane helix</keyword>
<keyword evidence="2" id="KW-0472">Membrane</keyword>
<gene>
    <name evidence="3" type="ORF">BG845_00865</name>
</gene>
<keyword evidence="2" id="KW-0812">Transmembrane</keyword>
<accession>A0A1Y2N722</accession>
<proteinExistence type="predicted"/>
<sequence length="67" mass="6334">MGGDDEGGGGAFGLAALLLVVLIAGAALLLTTSPSRSDPGQAPVPAEAGCEDGSPGSLFGLVCPDGH</sequence>
<dbReference type="AlphaFoldDB" id="A0A1Y2N722"/>
<evidence type="ECO:0000313" key="3">
    <source>
        <dbReference type="EMBL" id="OSY43260.1"/>
    </source>
</evidence>
<reference evidence="3 4" key="1">
    <citation type="submission" date="2016-09" db="EMBL/GenBank/DDBJ databases">
        <title>Pseudonocardia autotrophica DSM535, a candidate organism with high potential of specific P450 cytochromes.</title>
        <authorList>
            <person name="Grumaz C."/>
            <person name="Vainshtein Y."/>
            <person name="Kirstahler P."/>
            <person name="Sohn K."/>
        </authorList>
    </citation>
    <scope>NUCLEOTIDE SEQUENCE [LARGE SCALE GENOMIC DNA]</scope>
    <source>
        <strain evidence="3 4">DSM 535</strain>
    </source>
</reference>
<dbReference type="RefSeq" id="WP_085911171.1">
    <property type="nucleotide sequence ID" value="NZ_AP018920.1"/>
</dbReference>
<feature type="region of interest" description="Disordered" evidence="1">
    <location>
        <begin position="33"/>
        <end position="55"/>
    </location>
</feature>
<keyword evidence="4" id="KW-1185">Reference proteome</keyword>
<dbReference type="EMBL" id="MIGB01000003">
    <property type="protein sequence ID" value="OSY43260.1"/>
    <property type="molecule type" value="Genomic_DNA"/>
</dbReference>
<feature type="transmembrane region" description="Helical" evidence="2">
    <location>
        <begin position="12"/>
        <end position="31"/>
    </location>
</feature>
<dbReference type="Proteomes" id="UP000194360">
    <property type="component" value="Unassembled WGS sequence"/>
</dbReference>
<organism evidence="3 4">
    <name type="scientific">Pseudonocardia autotrophica</name>
    <name type="common">Amycolata autotrophica</name>
    <name type="synonym">Nocardia autotrophica</name>
    <dbReference type="NCBI Taxonomy" id="2074"/>
    <lineage>
        <taxon>Bacteria</taxon>
        <taxon>Bacillati</taxon>
        <taxon>Actinomycetota</taxon>
        <taxon>Actinomycetes</taxon>
        <taxon>Pseudonocardiales</taxon>
        <taxon>Pseudonocardiaceae</taxon>
        <taxon>Pseudonocardia</taxon>
    </lineage>
</organism>
<dbReference type="STRING" id="2074.BG845_00865"/>
<comment type="caution">
    <text evidence="3">The sequence shown here is derived from an EMBL/GenBank/DDBJ whole genome shotgun (WGS) entry which is preliminary data.</text>
</comment>
<name>A0A1Y2N722_PSEAH</name>
<evidence type="ECO:0000256" key="2">
    <source>
        <dbReference type="SAM" id="Phobius"/>
    </source>
</evidence>
<protein>
    <submittedName>
        <fullName evidence="3">Uncharacterized protein</fullName>
    </submittedName>
</protein>
<evidence type="ECO:0000256" key="1">
    <source>
        <dbReference type="SAM" id="MobiDB-lite"/>
    </source>
</evidence>
<evidence type="ECO:0000313" key="4">
    <source>
        <dbReference type="Proteomes" id="UP000194360"/>
    </source>
</evidence>